<dbReference type="Proteomes" id="UP000029095">
    <property type="component" value="Unassembled WGS sequence"/>
</dbReference>
<reference evidence="18 19" key="1">
    <citation type="submission" date="2014-05" db="EMBL/GenBank/DDBJ databases">
        <title>Complete genome sequence of the Streptomyces mutabilis TRM45540.</title>
        <authorList>
            <person name="Luo X."/>
            <person name="Zhang L."/>
        </authorList>
    </citation>
    <scope>NUCLEOTIDE SEQUENCE [LARGE SCALE GENOMIC DNA]</scope>
    <source>
        <strain evidence="18 19">TRM45540</strain>
    </source>
</reference>
<keyword evidence="4" id="KW-0479">Metal-binding</keyword>
<evidence type="ECO:0000259" key="17">
    <source>
        <dbReference type="PROSITE" id="PS50112"/>
    </source>
</evidence>
<evidence type="ECO:0000313" key="19">
    <source>
        <dbReference type="Proteomes" id="UP000029095"/>
    </source>
</evidence>
<dbReference type="Pfam" id="PF00989">
    <property type="entry name" value="PAS"/>
    <property type="match status" value="1"/>
</dbReference>
<evidence type="ECO:0000256" key="6">
    <source>
        <dbReference type="ARBA" id="ARBA00022777"/>
    </source>
</evidence>
<dbReference type="GO" id="GO:0046872">
    <property type="term" value="F:metal ion binding"/>
    <property type="evidence" value="ECO:0007669"/>
    <property type="project" value="UniProtKB-KW"/>
</dbReference>
<keyword evidence="6" id="KW-0418">Kinase</keyword>
<dbReference type="CDD" id="cd16936">
    <property type="entry name" value="HATPase_RsbW-like"/>
    <property type="match status" value="1"/>
</dbReference>
<dbReference type="Gene3D" id="3.30.565.10">
    <property type="entry name" value="Histidine kinase-like ATPase, C-terminal domain"/>
    <property type="match status" value="1"/>
</dbReference>
<dbReference type="AlphaFoldDB" id="A0A086MSU3"/>
<comment type="catalytic activity">
    <reaction evidence="12">
        <text>O-phospho-L-seryl-[protein] + H2O = L-seryl-[protein] + phosphate</text>
        <dbReference type="Rhea" id="RHEA:20629"/>
        <dbReference type="Rhea" id="RHEA-COMP:9863"/>
        <dbReference type="Rhea" id="RHEA-COMP:11604"/>
        <dbReference type="ChEBI" id="CHEBI:15377"/>
        <dbReference type="ChEBI" id="CHEBI:29999"/>
        <dbReference type="ChEBI" id="CHEBI:43474"/>
        <dbReference type="ChEBI" id="CHEBI:83421"/>
        <dbReference type="EC" id="3.1.3.16"/>
    </reaction>
</comment>
<evidence type="ECO:0000256" key="13">
    <source>
        <dbReference type="ARBA" id="ARBA00056274"/>
    </source>
</evidence>
<accession>A0A086MSU3</accession>
<dbReference type="InterPro" id="IPR013767">
    <property type="entry name" value="PAS_fold"/>
</dbReference>
<dbReference type="InterPro" id="IPR035965">
    <property type="entry name" value="PAS-like_dom_sf"/>
</dbReference>
<dbReference type="EC" id="3.1.3.16" evidence="1"/>
<dbReference type="SMART" id="SM00091">
    <property type="entry name" value="PAS"/>
    <property type="match status" value="1"/>
</dbReference>
<evidence type="ECO:0000256" key="10">
    <source>
        <dbReference type="ARBA" id="ARBA00022912"/>
    </source>
</evidence>
<evidence type="ECO:0000256" key="12">
    <source>
        <dbReference type="ARBA" id="ARBA00047761"/>
    </source>
</evidence>
<dbReference type="InterPro" id="IPR036890">
    <property type="entry name" value="HATPase_C_sf"/>
</dbReference>
<comment type="caution">
    <text evidence="18">The sequence shown here is derived from an EMBL/GenBank/DDBJ whole genome shotgun (WGS) entry which is preliminary data.</text>
</comment>
<organism evidence="18 19">
    <name type="scientific">Streptomyces mutabilis</name>
    <dbReference type="NCBI Taxonomy" id="67332"/>
    <lineage>
        <taxon>Bacteria</taxon>
        <taxon>Bacillati</taxon>
        <taxon>Actinomycetota</taxon>
        <taxon>Actinomycetes</taxon>
        <taxon>Kitasatosporales</taxon>
        <taxon>Streptomycetaceae</taxon>
        <taxon>Streptomyces</taxon>
    </lineage>
</organism>
<comment type="function">
    <text evidence="13">Primarily acts as an independent SigF regulator that is sensitive to the osmosensory signal, mediating the cross talk of PknD with the SigF regulon. Possesses both phosphatase and kinase activities. The kinase domain functions as a classic anti-sigma factor-like kinase to phosphorylate the anti-anti-sigma factor domain at the canonical regulatory site, and the phosphatase domain antagonizes this activity.</text>
</comment>
<dbReference type="Pfam" id="PF01590">
    <property type="entry name" value="GAF"/>
    <property type="match status" value="1"/>
</dbReference>
<evidence type="ECO:0000256" key="15">
    <source>
        <dbReference type="ARBA" id="ARBA00081350"/>
    </source>
</evidence>
<evidence type="ECO:0000256" key="11">
    <source>
        <dbReference type="ARBA" id="ARBA00023211"/>
    </source>
</evidence>
<dbReference type="NCBIfam" id="TIGR00229">
    <property type="entry name" value="sensory_box"/>
    <property type="match status" value="1"/>
</dbReference>
<name>A0A086MSU3_9ACTN</name>
<evidence type="ECO:0000256" key="9">
    <source>
        <dbReference type="ARBA" id="ARBA00022842"/>
    </source>
</evidence>
<evidence type="ECO:0000256" key="5">
    <source>
        <dbReference type="ARBA" id="ARBA00022741"/>
    </source>
</evidence>
<dbReference type="SMART" id="SM00065">
    <property type="entry name" value="GAF"/>
    <property type="match status" value="1"/>
</dbReference>
<evidence type="ECO:0000256" key="4">
    <source>
        <dbReference type="ARBA" id="ARBA00022723"/>
    </source>
</evidence>
<dbReference type="InterPro" id="IPR029016">
    <property type="entry name" value="GAF-like_dom_sf"/>
</dbReference>
<dbReference type="Gene3D" id="3.30.450.20">
    <property type="entry name" value="PAS domain"/>
    <property type="match status" value="1"/>
</dbReference>
<evidence type="ECO:0000256" key="7">
    <source>
        <dbReference type="ARBA" id="ARBA00022801"/>
    </source>
</evidence>
<dbReference type="SMART" id="SM00331">
    <property type="entry name" value="PP2C_SIG"/>
    <property type="match status" value="1"/>
</dbReference>
<dbReference type="PANTHER" id="PTHR43156">
    <property type="entry name" value="STAGE II SPORULATION PROTEIN E-RELATED"/>
    <property type="match status" value="1"/>
</dbReference>
<keyword evidence="5" id="KW-0547">Nucleotide-binding</keyword>
<dbReference type="SUPFAM" id="SSF81606">
    <property type="entry name" value="PP2C-like"/>
    <property type="match status" value="1"/>
</dbReference>
<keyword evidence="3" id="KW-0808">Transferase</keyword>
<dbReference type="Pfam" id="PF07228">
    <property type="entry name" value="SpoIIE"/>
    <property type="match status" value="1"/>
</dbReference>
<dbReference type="CDD" id="cd00130">
    <property type="entry name" value="PAS"/>
    <property type="match status" value="1"/>
</dbReference>
<dbReference type="STRING" id="1915400.FM21_30855"/>
<dbReference type="Gene3D" id="3.60.40.10">
    <property type="entry name" value="PPM-type phosphatase domain"/>
    <property type="match status" value="1"/>
</dbReference>
<protein>
    <recommendedName>
        <fullName evidence="1">protein-serine/threonine phosphatase</fullName>
        <ecNumber evidence="1">3.1.3.16</ecNumber>
    </recommendedName>
    <alternativeName>
        <fullName evidence="15">Protein-serine/threonine phosphatase</fullName>
    </alternativeName>
    <alternativeName>
        <fullName evidence="14">Serine/threonine-protein kinase</fullName>
    </alternativeName>
</protein>
<proteinExistence type="predicted"/>
<gene>
    <name evidence="18" type="ORF">FM21_30855</name>
</gene>
<dbReference type="Pfam" id="PF13581">
    <property type="entry name" value="HATPase_c_2"/>
    <property type="match status" value="1"/>
</dbReference>
<dbReference type="InterPro" id="IPR052016">
    <property type="entry name" value="Bact_Sigma-Reg"/>
</dbReference>
<dbReference type="EMBL" id="JNFQ01000004">
    <property type="protein sequence ID" value="KFG71961.1"/>
    <property type="molecule type" value="Genomic_DNA"/>
</dbReference>
<dbReference type="InterPro" id="IPR003594">
    <property type="entry name" value="HATPase_dom"/>
</dbReference>
<dbReference type="SUPFAM" id="SSF55874">
    <property type="entry name" value="ATPase domain of HSP90 chaperone/DNA topoisomerase II/histidine kinase"/>
    <property type="match status" value="1"/>
</dbReference>
<dbReference type="InterPro" id="IPR003018">
    <property type="entry name" value="GAF"/>
</dbReference>
<evidence type="ECO:0000256" key="16">
    <source>
        <dbReference type="SAM" id="MobiDB-lite"/>
    </source>
</evidence>
<dbReference type="InterPro" id="IPR001932">
    <property type="entry name" value="PPM-type_phosphatase-like_dom"/>
</dbReference>
<dbReference type="FunFam" id="3.60.40.10:FF:000005">
    <property type="entry name" value="Serine/threonine protein phosphatase"/>
    <property type="match status" value="1"/>
</dbReference>
<keyword evidence="11" id="KW-0464">Manganese</keyword>
<keyword evidence="8" id="KW-0067">ATP-binding</keyword>
<sequence>MRAALDDAASDLVDTAQLLVSELVTNAVLHARTEAEVTVSRLDGRVRVGVADRRPGRGLVPQNCPPYAGTGQGLALVEQLASRYGVDVGDEGKAVWFELWPDGPPPPSSGWEPAVAPCPAERTVTLIDVPSALESTCRQHRHAVLRELTLVASGGGPGVPPEDLAAANDVNNVISACVTAALREPLPDSGLRSLLLSLPAGAAPAVRALRRTLGLAEEAAREELLLTLPALPRCRVFQDWFFDQIVDQLDGGGPTAWSVMPRDPEVSSDELVPWDPDQVRTSRVPTIAADDGNRIIAANGPAADLLGWVPDDLVGRRLTTLIPEHLRRRHTAAFSSMLLTGRTRIVGRSVPLPARHRDGGVVPVRLFIQTQETADGRTVFVAQLAPRATTSLDGPRTVGSARGPVRSAPGDVPANVWPGGPGTEGDEGAAMSALDRLSLLAELGSRFSDALDLYEGLQHAGRLLTRRLADWCVLDLFTEHDQVERACVVHRDPRGLRPTAYEGMLPAVSEESRGPLARVLRGAGPLLLSETPPPGQADNALDRDYRELFHGLGAGSAVVAPLRARRKIFGALTLARTPGRQPFTEEDLPLVDDLVHSLALGVDNARLYQDTRSIAERLQRSLLPVLPRVEGLELAARYAASSTTAQVGGDWYDSFVVPGGDTALVIGDVTGHNLDAAIAMSQLRSMLRGIAVDREEPPAEVLHRLDLANHSLHREATATCVYGLLKGRAPGPWELLHSSAGHLPPLLTTAEGETRFLDEGAGLLLGVDPDVPRRTARHPLPARSTLLLYTDGLVERRNEPLDEALGRLRRHAADLACESLDTFCDELMIGLGADNADDIALLAVRPS</sequence>
<evidence type="ECO:0000256" key="3">
    <source>
        <dbReference type="ARBA" id="ARBA00022679"/>
    </source>
</evidence>
<dbReference type="InterPro" id="IPR036457">
    <property type="entry name" value="PPM-type-like_dom_sf"/>
</dbReference>
<dbReference type="GO" id="GO:0004722">
    <property type="term" value="F:protein serine/threonine phosphatase activity"/>
    <property type="evidence" value="ECO:0007669"/>
    <property type="project" value="UniProtKB-EC"/>
</dbReference>
<evidence type="ECO:0000256" key="1">
    <source>
        <dbReference type="ARBA" id="ARBA00013081"/>
    </source>
</evidence>
<dbReference type="FunFam" id="3.30.450.40:FF:000035">
    <property type="entry name" value="PAS sensor protein"/>
    <property type="match status" value="1"/>
</dbReference>
<dbReference type="PROSITE" id="PS50112">
    <property type="entry name" value="PAS"/>
    <property type="match status" value="1"/>
</dbReference>
<evidence type="ECO:0000313" key="18">
    <source>
        <dbReference type="EMBL" id="KFG71961.1"/>
    </source>
</evidence>
<dbReference type="SUPFAM" id="SSF55785">
    <property type="entry name" value="PYP-like sensor domain (PAS domain)"/>
    <property type="match status" value="1"/>
</dbReference>
<keyword evidence="9" id="KW-0460">Magnesium</keyword>
<dbReference type="InterPro" id="IPR000014">
    <property type="entry name" value="PAS"/>
</dbReference>
<keyword evidence="10" id="KW-0904">Protein phosphatase</keyword>
<keyword evidence="7" id="KW-0378">Hydrolase</keyword>
<dbReference type="GO" id="GO:0005524">
    <property type="term" value="F:ATP binding"/>
    <property type="evidence" value="ECO:0007669"/>
    <property type="project" value="UniProtKB-KW"/>
</dbReference>
<feature type="domain" description="PAS" evidence="17">
    <location>
        <begin position="279"/>
        <end position="324"/>
    </location>
</feature>
<dbReference type="Gene3D" id="3.30.450.40">
    <property type="match status" value="1"/>
</dbReference>
<evidence type="ECO:0000256" key="2">
    <source>
        <dbReference type="ARBA" id="ARBA00022553"/>
    </source>
</evidence>
<dbReference type="PANTHER" id="PTHR43156:SF2">
    <property type="entry name" value="STAGE II SPORULATION PROTEIN E"/>
    <property type="match status" value="1"/>
</dbReference>
<dbReference type="HOGENOM" id="CLU_000445_43_8_11"/>
<dbReference type="GO" id="GO:0016301">
    <property type="term" value="F:kinase activity"/>
    <property type="evidence" value="ECO:0007669"/>
    <property type="project" value="UniProtKB-KW"/>
</dbReference>
<evidence type="ECO:0000256" key="14">
    <source>
        <dbReference type="ARBA" id="ARBA00075117"/>
    </source>
</evidence>
<evidence type="ECO:0000256" key="8">
    <source>
        <dbReference type="ARBA" id="ARBA00022840"/>
    </source>
</evidence>
<keyword evidence="19" id="KW-1185">Reference proteome</keyword>
<keyword evidence="2" id="KW-0597">Phosphoprotein</keyword>
<dbReference type="SUPFAM" id="SSF55781">
    <property type="entry name" value="GAF domain-like"/>
    <property type="match status" value="1"/>
</dbReference>
<dbReference type="GO" id="GO:0006355">
    <property type="term" value="P:regulation of DNA-templated transcription"/>
    <property type="evidence" value="ECO:0007669"/>
    <property type="project" value="InterPro"/>
</dbReference>
<feature type="region of interest" description="Disordered" evidence="16">
    <location>
        <begin position="391"/>
        <end position="417"/>
    </location>
</feature>